<dbReference type="RefSeq" id="WP_138658750.1">
    <property type="nucleotide sequence ID" value="NZ_VATY01000003.1"/>
</dbReference>
<keyword evidence="1" id="KW-0472">Membrane</keyword>
<evidence type="ECO:0000313" key="2">
    <source>
        <dbReference type="EMBL" id="TMM55881.1"/>
    </source>
</evidence>
<evidence type="ECO:0000313" key="3">
    <source>
        <dbReference type="Proteomes" id="UP000310314"/>
    </source>
</evidence>
<dbReference type="PANTHER" id="PTHR34262">
    <property type="entry name" value="TRANSMEMBRANE PROTEIN 220"/>
    <property type="match status" value="1"/>
</dbReference>
<comment type="caution">
    <text evidence="2">The sequence shown here is derived from an EMBL/GenBank/DDBJ whole genome shotgun (WGS) entry which is preliminary data.</text>
</comment>
<dbReference type="InterPro" id="IPR029377">
    <property type="entry name" value="TMEM220"/>
</dbReference>
<protein>
    <recommendedName>
        <fullName evidence="4">Transmembrane family 220, helix</fullName>
    </recommendedName>
</protein>
<organism evidence="2 3">
    <name type="scientific">Maribacter algarum</name>
    <name type="common">ex Zhang et al. 2020</name>
    <dbReference type="NCBI Taxonomy" id="2578118"/>
    <lineage>
        <taxon>Bacteria</taxon>
        <taxon>Pseudomonadati</taxon>
        <taxon>Bacteroidota</taxon>
        <taxon>Flavobacteriia</taxon>
        <taxon>Flavobacteriales</taxon>
        <taxon>Flavobacteriaceae</taxon>
        <taxon>Maribacter</taxon>
    </lineage>
</organism>
<dbReference type="Proteomes" id="UP000310314">
    <property type="component" value="Unassembled WGS sequence"/>
</dbReference>
<feature type="transmembrane region" description="Helical" evidence="1">
    <location>
        <begin position="94"/>
        <end position="113"/>
    </location>
</feature>
<keyword evidence="3" id="KW-1185">Reference proteome</keyword>
<feature type="transmembrane region" description="Helical" evidence="1">
    <location>
        <begin position="53"/>
        <end position="71"/>
    </location>
</feature>
<dbReference type="PANTHER" id="PTHR34262:SF1">
    <property type="entry name" value="TRANSMEMBRANE PROTEIN 220"/>
    <property type="match status" value="1"/>
</dbReference>
<reference evidence="2 3" key="1">
    <citation type="submission" date="2019-05" db="EMBL/GenBank/DDBJ databases">
        <authorList>
            <person name="Zhang J.-Y."/>
            <person name="Feg X."/>
            <person name="Du Z.-J."/>
        </authorList>
    </citation>
    <scope>NUCLEOTIDE SEQUENCE [LARGE SCALE GENOMIC DNA]</scope>
    <source>
        <strain evidence="2 3">RZ26</strain>
    </source>
</reference>
<feature type="transmembrane region" description="Helical" evidence="1">
    <location>
        <begin position="7"/>
        <end position="24"/>
    </location>
</feature>
<sequence length="119" mass="13114">MNKLFKIIAILFGILFIISAALQYNDPDPMLWIIIWGLAGIITLAFAFGRLSFTIPLAGGVAALIGFFYSYPEKFEGFEIGAGDIKNIEEGREAFGLLIIAIVMLVLALRGWMARKSKV</sequence>
<dbReference type="EMBL" id="VATY01000003">
    <property type="protein sequence ID" value="TMM55881.1"/>
    <property type="molecule type" value="Genomic_DNA"/>
</dbReference>
<accession>A0A5S3PND7</accession>
<gene>
    <name evidence="2" type="ORF">FEE95_14630</name>
</gene>
<name>A0A5S3PND7_9FLAO</name>
<evidence type="ECO:0008006" key="4">
    <source>
        <dbReference type="Google" id="ProtNLM"/>
    </source>
</evidence>
<dbReference type="Pfam" id="PF15071">
    <property type="entry name" value="TMEM220"/>
    <property type="match status" value="1"/>
</dbReference>
<feature type="transmembrane region" description="Helical" evidence="1">
    <location>
        <begin position="30"/>
        <end position="48"/>
    </location>
</feature>
<proteinExistence type="predicted"/>
<dbReference type="AlphaFoldDB" id="A0A5S3PND7"/>
<evidence type="ECO:0000256" key="1">
    <source>
        <dbReference type="SAM" id="Phobius"/>
    </source>
</evidence>
<dbReference type="OrthoDB" id="329078at2"/>
<keyword evidence="1" id="KW-0812">Transmembrane</keyword>
<keyword evidence="1" id="KW-1133">Transmembrane helix</keyword>